<protein>
    <submittedName>
        <fullName evidence="2">Uncharacterized protein</fullName>
    </submittedName>
</protein>
<name>A0ABR0EZ10_ZASCE</name>
<sequence>MSRYGAYGNWGKKEPTKEKADQMSQPWRRGSASTAVESQEDRQRRDNIANQTRSNPIKETEAPSTPVPEQPKPEASPKVDEQGFEKVRKKSTKGITGEKASAALSHVPHPPANIDTFVSTQAPIRRGSGLAPSDKKTKEHGVFWSEQVPGIIVRHYHYCRVKDPNMRLDDPGVYRGGDGALWHRKWRYYLIIRRWGETVAEIPIYTYGDRGLAMKPKNIHCEFLSIKPFRVLSTDFVNQSPDNPVLSVEKQFGRLKLDRLTMVARFTEIQTRSLDCDELVVVGKLDEKSTQVMVECAYGKSAEIAWKPST</sequence>
<feature type="region of interest" description="Disordered" evidence="1">
    <location>
        <begin position="1"/>
        <end position="115"/>
    </location>
</feature>
<accession>A0ABR0EZ10</accession>
<feature type="compositionally biased region" description="Basic and acidic residues" evidence="1">
    <location>
        <begin position="11"/>
        <end position="21"/>
    </location>
</feature>
<evidence type="ECO:0000256" key="1">
    <source>
        <dbReference type="SAM" id="MobiDB-lite"/>
    </source>
</evidence>
<comment type="caution">
    <text evidence="2">The sequence shown here is derived from an EMBL/GenBank/DDBJ whole genome shotgun (WGS) entry which is preliminary data.</text>
</comment>
<gene>
    <name evidence="2" type="ORF">PRZ48_000061</name>
</gene>
<feature type="compositionally biased region" description="Basic and acidic residues" evidence="1">
    <location>
        <begin position="71"/>
        <end position="86"/>
    </location>
</feature>
<organism evidence="2 3">
    <name type="scientific">Zasmidium cellare</name>
    <name type="common">Wine cellar mold</name>
    <name type="synonym">Racodium cellare</name>
    <dbReference type="NCBI Taxonomy" id="395010"/>
    <lineage>
        <taxon>Eukaryota</taxon>
        <taxon>Fungi</taxon>
        <taxon>Dikarya</taxon>
        <taxon>Ascomycota</taxon>
        <taxon>Pezizomycotina</taxon>
        <taxon>Dothideomycetes</taxon>
        <taxon>Dothideomycetidae</taxon>
        <taxon>Mycosphaerellales</taxon>
        <taxon>Mycosphaerellaceae</taxon>
        <taxon>Zasmidium</taxon>
    </lineage>
</organism>
<reference evidence="2 3" key="1">
    <citation type="journal article" date="2023" name="G3 (Bethesda)">
        <title>A chromosome-level genome assembly of Zasmidium syzygii isolated from banana leaves.</title>
        <authorList>
            <person name="van Westerhoven A.C."/>
            <person name="Mehrabi R."/>
            <person name="Talebi R."/>
            <person name="Steentjes M.B.F."/>
            <person name="Corcolon B."/>
            <person name="Chong P.A."/>
            <person name="Kema G.H.J."/>
            <person name="Seidl M.F."/>
        </authorList>
    </citation>
    <scope>NUCLEOTIDE SEQUENCE [LARGE SCALE GENOMIC DNA]</scope>
    <source>
        <strain evidence="2 3">P124</strain>
    </source>
</reference>
<proteinExistence type="predicted"/>
<dbReference type="EMBL" id="JAXOVC010000001">
    <property type="protein sequence ID" value="KAK4506331.1"/>
    <property type="molecule type" value="Genomic_DNA"/>
</dbReference>
<evidence type="ECO:0000313" key="3">
    <source>
        <dbReference type="Proteomes" id="UP001305779"/>
    </source>
</evidence>
<evidence type="ECO:0000313" key="2">
    <source>
        <dbReference type="EMBL" id="KAK4506331.1"/>
    </source>
</evidence>
<keyword evidence="3" id="KW-1185">Reference proteome</keyword>
<dbReference type="Proteomes" id="UP001305779">
    <property type="component" value="Unassembled WGS sequence"/>
</dbReference>